<proteinExistence type="predicted"/>
<evidence type="ECO:0000256" key="1">
    <source>
        <dbReference type="SAM" id="MobiDB-lite"/>
    </source>
</evidence>
<dbReference type="PANTHER" id="PTHR38468">
    <property type="entry name" value="SLL0939 PROTEIN"/>
    <property type="match status" value="1"/>
</dbReference>
<feature type="transmembrane region" description="Helical" evidence="2">
    <location>
        <begin position="49"/>
        <end position="70"/>
    </location>
</feature>
<organism evidence="3 4">
    <name type="scientific">Dactylosporangium darangshiense</name>
    <dbReference type="NCBI Taxonomy" id="579108"/>
    <lineage>
        <taxon>Bacteria</taxon>
        <taxon>Bacillati</taxon>
        <taxon>Actinomycetota</taxon>
        <taxon>Actinomycetes</taxon>
        <taxon>Micromonosporales</taxon>
        <taxon>Micromonosporaceae</taxon>
        <taxon>Dactylosporangium</taxon>
    </lineage>
</organism>
<protein>
    <submittedName>
        <fullName evidence="3">DUF1622 domain-containing protein</fullName>
    </submittedName>
</protein>
<name>A0ABP8DSC0_9ACTN</name>
<dbReference type="Proteomes" id="UP001500620">
    <property type="component" value="Unassembled WGS sequence"/>
</dbReference>
<comment type="caution">
    <text evidence="3">The sequence shown here is derived from an EMBL/GenBank/DDBJ whole genome shotgun (WGS) entry which is preliminary data.</text>
</comment>
<keyword evidence="2" id="KW-0812">Transmembrane</keyword>
<dbReference type="RefSeq" id="WP_345141067.1">
    <property type="nucleotide sequence ID" value="NZ_BAABAT010000057.1"/>
</dbReference>
<feature type="region of interest" description="Disordered" evidence="1">
    <location>
        <begin position="110"/>
        <end position="139"/>
    </location>
</feature>
<keyword evidence="2" id="KW-0472">Membrane</keyword>
<dbReference type="Pfam" id="PF07784">
    <property type="entry name" value="DUF1622"/>
    <property type="match status" value="1"/>
</dbReference>
<feature type="transmembrane region" description="Helical" evidence="2">
    <location>
        <begin position="16"/>
        <end position="37"/>
    </location>
</feature>
<evidence type="ECO:0000313" key="3">
    <source>
        <dbReference type="EMBL" id="GAA4262910.1"/>
    </source>
</evidence>
<gene>
    <name evidence="3" type="ORF">GCM10022255_102680</name>
</gene>
<evidence type="ECO:0000313" key="4">
    <source>
        <dbReference type="Proteomes" id="UP001500620"/>
    </source>
</evidence>
<dbReference type="PANTHER" id="PTHR38468:SF1">
    <property type="entry name" value="SLL0939 PROTEIN"/>
    <property type="match status" value="1"/>
</dbReference>
<reference evidence="4" key="1">
    <citation type="journal article" date="2019" name="Int. J. Syst. Evol. Microbiol.">
        <title>The Global Catalogue of Microorganisms (GCM) 10K type strain sequencing project: providing services to taxonomists for standard genome sequencing and annotation.</title>
        <authorList>
            <consortium name="The Broad Institute Genomics Platform"/>
            <consortium name="The Broad Institute Genome Sequencing Center for Infectious Disease"/>
            <person name="Wu L."/>
            <person name="Ma J."/>
        </authorList>
    </citation>
    <scope>NUCLEOTIDE SEQUENCE [LARGE SCALE GENOMIC DNA]</scope>
    <source>
        <strain evidence="4">JCM 17441</strain>
    </source>
</reference>
<keyword evidence="2" id="KW-1133">Transmembrane helix</keyword>
<dbReference type="InterPro" id="IPR012427">
    <property type="entry name" value="DUF1622"/>
</dbReference>
<feature type="transmembrane region" description="Helical" evidence="2">
    <location>
        <begin position="82"/>
        <end position="101"/>
    </location>
</feature>
<sequence>MRYTDVMELVARGFEAIGVGVLILGLVWSATVAARMWRAAGGKRGFQALRETFGSVLLLGLEILVAADLIRTVAVSPTLQNVTVLGLIVLIRTFLSVSLQVEIEGTPPWRRALTSGPSSIARASRANQPPGAAGAEEPD</sequence>
<evidence type="ECO:0000256" key="2">
    <source>
        <dbReference type="SAM" id="Phobius"/>
    </source>
</evidence>
<keyword evidence="4" id="KW-1185">Reference proteome</keyword>
<accession>A0ABP8DSC0</accession>
<dbReference type="EMBL" id="BAABAT010000057">
    <property type="protein sequence ID" value="GAA4262910.1"/>
    <property type="molecule type" value="Genomic_DNA"/>
</dbReference>